<gene>
    <name evidence="2" type="ORF">JG687_00016684</name>
</gene>
<comment type="caution">
    <text evidence="2">The sequence shown here is derived from an EMBL/GenBank/DDBJ whole genome shotgun (WGS) entry which is preliminary data.</text>
</comment>
<dbReference type="InterPro" id="IPR048324">
    <property type="entry name" value="ZSWIM1-3_RNaseH-like"/>
</dbReference>
<accession>A0A8T1TSK2</accession>
<name>A0A8T1TSK2_9STRA</name>
<sequence length="150" mass="17667">MVIHDQIVVACGMLVQTATQKLVFKQRGETLAMDWTHGTNNVGYHLVLNEKAVTLEKIFEFFKNTNTSWMKIRTFVIDKHFVEWRVLEKCFPSANVLLGQFHAIMYWKKRVGTRFGLVVADQDTVQRYFAKMLYRYNRRYRIAATLLAKL</sequence>
<dbReference type="PANTHER" id="PTHR31569">
    <property type="entry name" value="SWIM-TYPE DOMAIN-CONTAINING PROTEIN"/>
    <property type="match status" value="1"/>
</dbReference>
<evidence type="ECO:0000313" key="2">
    <source>
        <dbReference type="EMBL" id="KAG6946473.1"/>
    </source>
</evidence>
<evidence type="ECO:0000313" key="3">
    <source>
        <dbReference type="Proteomes" id="UP000688947"/>
    </source>
</evidence>
<feature type="domain" description="ZSWIM1/3 RNaseH-like" evidence="1">
    <location>
        <begin position="42"/>
        <end position="97"/>
    </location>
</feature>
<dbReference type="OrthoDB" id="166650at2759"/>
<evidence type="ECO:0000259" key="1">
    <source>
        <dbReference type="Pfam" id="PF21056"/>
    </source>
</evidence>
<dbReference type="PANTHER" id="PTHR31569:SF4">
    <property type="entry name" value="SWIM-TYPE DOMAIN-CONTAINING PROTEIN"/>
    <property type="match status" value="1"/>
</dbReference>
<dbReference type="InterPro" id="IPR052579">
    <property type="entry name" value="Zinc_finger_SWIM"/>
</dbReference>
<organism evidence="2 3">
    <name type="scientific">Phytophthora cactorum</name>
    <dbReference type="NCBI Taxonomy" id="29920"/>
    <lineage>
        <taxon>Eukaryota</taxon>
        <taxon>Sar</taxon>
        <taxon>Stramenopiles</taxon>
        <taxon>Oomycota</taxon>
        <taxon>Peronosporomycetes</taxon>
        <taxon>Peronosporales</taxon>
        <taxon>Peronosporaceae</taxon>
        <taxon>Phytophthora</taxon>
    </lineage>
</organism>
<proteinExistence type="predicted"/>
<reference evidence="2" key="1">
    <citation type="submission" date="2021-01" db="EMBL/GenBank/DDBJ databases">
        <title>Phytophthora aleatoria, a newly-described species from Pinus radiata is distinct from Phytophthora cactorum isolates based on comparative genomics.</title>
        <authorList>
            <person name="Mcdougal R."/>
            <person name="Panda P."/>
            <person name="Williams N."/>
            <person name="Studholme D.J."/>
        </authorList>
    </citation>
    <scope>NUCLEOTIDE SEQUENCE</scope>
    <source>
        <strain evidence="2">NZFS 3830</strain>
    </source>
</reference>
<dbReference type="EMBL" id="JAENGZ010001734">
    <property type="protein sequence ID" value="KAG6946473.1"/>
    <property type="molecule type" value="Genomic_DNA"/>
</dbReference>
<protein>
    <recommendedName>
        <fullName evidence="1">ZSWIM1/3 RNaseH-like domain-containing protein</fullName>
    </recommendedName>
</protein>
<dbReference type="AlphaFoldDB" id="A0A8T1TSK2"/>
<dbReference type="Pfam" id="PF21056">
    <property type="entry name" value="ZSWIM1-3_RNaseH-like"/>
    <property type="match status" value="1"/>
</dbReference>
<dbReference type="Proteomes" id="UP000688947">
    <property type="component" value="Unassembled WGS sequence"/>
</dbReference>